<dbReference type="EMBL" id="JAGFBF010000005">
    <property type="protein sequence ID" value="MBO2989784.1"/>
    <property type="molecule type" value="Genomic_DNA"/>
</dbReference>
<dbReference type="GO" id="GO:0016020">
    <property type="term" value="C:membrane"/>
    <property type="evidence" value="ECO:0007669"/>
    <property type="project" value="InterPro"/>
</dbReference>
<sequence>MDILLFSTLFILRLVIRIYMFVMWGRFILDWVRVFNPAFRPRGPLLVLVELVYTLTDPPIRMFRRILPPIRLGQISLDLGWILTMLACIILLAFIPVPR</sequence>
<reference evidence="2" key="1">
    <citation type="submission" date="2021-03" db="EMBL/GenBank/DDBJ databases">
        <title>Leucobacter chromiisoli sp. nov., isolated from chromium-containing soil of chemical plant.</title>
        <authorList>
            <person name="Xu Z."/>
        </authorList>
    </citation>
    <scope>NUCLEOTIDE SEQUENCE</scope>
    <source>
        <strain evidence="2">K 70/01</strain>
    </source>
</reference>
<name>A0A939QLA8_9MICO</name>
<accession>A0A939QLA8</accession>
<keyword evidence="1" id="KW-0812">Transmembrane</keyword>
<proteinExistence type="predicted"/>
<dbReference type="Pfam" id="PF02325">
    <property type="entry name" value="CCB3_YggT"/>
    <property type="match status" value="1"/>
</dbReference>
<dbReference type="AlphaFoldDB" id="A0A939QLA8"/>
<protein>
    <submittedName>
        <fullName evidence="2">YggT family protein</fullName>
    </submittedName>
</protein>
<keyword evidence="1" id="KW-0472">Membrane</keyword>
<keyword evidence="1" id="KW-1133">Transmembrane helix</keyword>
<dbReference type="RefSeq" id="WP_208238294.1">
    <property type="nucleotide sequence ID" value="NZ_BAAAQU010000002.1"/>
</dbReference>
<feature type="transmembrane region" description="Helical" evidence="1">
    <location>
        <begin position="5"/>
        <end position="25"/>
    </location>
</feature>
<organism evidence="2 3">
    <name type="scientific">Leucobacter tardus</name>
    <dbReference type="NCBI Taxonomy" id="501483"/>
    <lineage>
        <taxon>Bacteria</taxon>
        <taxon>Bacillati</taxon>
        <taxon>Actinomycetota</taxon>
        <taxon>Actinomycetes</taxon>
        <taxon>Micrococcales</taxon>
        <taxon>Microbacteriaceae</taxon>
        <taxon>Leucobacter</taxon>
    </lineage>
</organism>
<feature type="transmembrane region" description="Helical" evidence="1">
    <location>
        <begin position="75"/>
        <end position="97"/>
    </location>
</feature>
<comment type="caution">
    <text evidence="2">The sequence shown here is derived from an EMBL/GenBank/DDBJ whole genome shotgun (WGS) entry which is preliminary data.</text>
</comment>
<gene>
    <name evidence="2" type="ORF">J4H85_07225</name>
</gene>
<keyword evidence="3" id="KW-1185">Reference proteome</keyword>
<evidence type="ECO:0000256" key="1">
    <source>
        <dbReference type="SAM" id="Phobius"/>
    </source>
</evidence>
<dbReference type="InterPro" id="IPR003425">
    <property type="entry name" value="CCB3/YggT"/>
</dbReference>
<evidence type="ECO:0000313" key="2">
    <source>
        <dbReference type="EMBL" id="MBO2989784.1"/>
    </source>
</evidence>
<dbReference type="Proteomes" id="UP000668403">
    <property type="component" value="Unassembled WGS sequence"/>
</dbReference>
<evidence type="ECO:0000313" key="3">
    <source>
        <dbReference type="Proteomes" id="UP000668403"/>
    </source>
</evidence>